<comment type="caution">
    <text evidence="7">The sequence shown here is derived from an EMBL/GenBank/DDBJ whole genome shotgun (WGS) entry which is preliminary data.</text>
</comment>
<dbReference type="InterPro" id="IPR011050">
    <property type="entry name" value="Pectin_lyase_fold/virulence"/>
</dbReference>
<name>A0A9X4BKP4_9GAMM</name>
<comment type="pathway">
    <text evidence="5">Glycan metabolism; pectin degradation; 2-dehydro-3-deoxy-D-gluconate from pectin: step 1/5.</text>
</comment>
<dbReference type="InterPro" id="IPR012334">
    <property type="entry name" value="Pectin_lyas_fold"/>
</dbReference>
<keyword evidence="3 5" id="KW-0063">Aspartyl esterase</keyword>
<dbReference type="AlphaFoldDB" id="A0A9X4BKP4"/>
<dbReference type="Gene3D" id="2.160.20.10">
    <property type="entry name" value="Single-stranded right-handed beta-helix, Pectin lyase-like"/>
    <property type="match status" value="1"/>
</dbReference>
<gene>
    <name evidence="7" type="ORF">OD750_025675</name>
</gene>
<dbReference type="InterPro" id="IPR033131">
    <property type="entry name" value="Pectinesterase_Asp_AS"/>
</dbReference>
<dbReference type="SUPFAM" id="SSF51126">
    <property type="entry name" value="Pectin lyase-like"/>
    <property type="match status" value="1"/>
</dbReference>
<keyword evidence="8" id="KW-1185">Reference proteome</keyword>
<dbReference type="PROSITE" id="PS51257">
    <property type="entry name" value="PROKAR_LIPOPROTEIN"/>
    <property type="match status" value="1"/>
</dbReference>
<dbReference type="PROSITE" id="PS00503">
    <property type="entry name" value="PECTINESTERASE_2"/>
    <property type="match status" value="1"/>
</dbReference>
<evidence type="ECO:0000256" key="5">
    <source>
        <dbReference type="RuleBase" id="RU000589"/>
    </source>
</evidence>
<dbReference type="GO" id="GO:0045490">
    <property type="term" value="P:pectin catabolic process"/>
    <property type="evidence" value="ECO:0007669"/>
    <property type="project" value="UniProtKB-UniRule"/>
</dbReference>
<dbReference type="RefSeq" id="WP_263543560.1">
    <property type="nucleotide sequence ID" value="NZ_JAOVZO020000023.1"/>
</dbReference>
<feature type="domain" description="Pectinesterase catalytic" evidence="6">
    <location>
        <begin position="43"/>
        <end position="306"/>
    </location>
</feature>
<keyword evidence="2 5" id="KW-0378">Hydrolase</keyword>
<evidence type="ECO:0000313" key="8">
    <source>
        <dbReference type="Proteomes" id="UP001139971"/>
    </source>
</evidence>
<accession>A0A9X4BKP4</accession>
<dbReference type="EC" id="3.1.1.11" evidence="5"/>
<feature type="active site" evidence="4">
    <location>
        <position position="202"/>
    </location>
</feature>
<organism evidence="7 8">
    <name type="scientific">Tahibacter soli</name>
    <dbReference type="NCBI Taxonomy" id="2983605"/>
    <lineage>
        <taxon>Bacteria</taxon>
        <taxon>Pseudomonadati</taxon>
        <taxon>Pseudomonadota</taxon>
        <taxon>Gammaproteobacteria</taxon>
        <taxon>Lysobacterales</taxon>
        <taxon>Rhodanobacteraceae</taxon>
        <taxon>Tahibacter</taxon>
    </lineage>
</organism>
<proteinExistence type="inferred from homology"/>
<sequence length="364" mass="39438">MNRRAFVAGTAAALALGACARATRRDVFDAFVTRTPDAVEGPAYATIAAAIVAAPSDGARPYRIRVARGYWREKLVIDKPNVHLVGDDRRACVIGYDAAAGHRRPDGEPWGTWGCASVIVRAPGFAATNLTIENAFDYLAHLRAPTLEQIGSNGAQAVALMLDAGSDRTRLERVDLAGHQDTLFVDAGRSLLRDCRVSGSVDFVFGGGTCVLERCEIVSRFRPGKERQGYIAVPSTPASQAHGLVFRECRLQRESEVPRASVALGRPWRPTRAFVDGRYGDPNVRGSAVFVDCWMDEHVDPAGWDAMAYTARDGSRVMFAPGEARLGEIGSRGPGAARGEGRPWLREEDVPLFSTRSVLGDWVL</sequence>
<evidence type="ECO:0000256" key="1">
    <source>
        <dbReference type="ARBA" id="ARBA00008891"/>
    </source>
</evidence>
<dbReference type="PANTHER" id="PTHR31321:SF57">
    <property type="entry name" value="PECTINESTERASE 53-RELATED"/>
    <property type="match status" value="1"/>
</dbReference>
<evidence type="ECO:0000256" key="3">
    <source>
        <dbReference type="ARBA" id="ARBA00023085"/>
    </source>
</evidence>
<dbReference type="PANTHER" id="PTHR31321">
    <property type="entry name" value="ACYL-COA THIOESTER HYDROLASE YBHC-RELATED"/>
    <property type="match status" value="1"/>
</dbReference>
<dbReference type="Pfam" id="PF01095">
    <property type="entry name" value="Pectinesterase"/>
    <property type="match status" value="1"/>
</dbReference>
<comment type="similarity">
    <text evidence="1">Belongs to the pectinesterase family.</text>
</comment>
<evidence type="ECO:0000313" key="7">
    <source>
        <dbReference type="EMBL" id="MDC8015928.1"/>
    </source>
</evidence>
<reference evidence="7" key="1">
    <citation type="submission" date="2023-02" db="EMBL/GenBank/DDBJ databases">
        <title>Tahibacter soli sp. nov. isolated from soil.</title>
        <authorList>
            <person name="Baek J.H."/>
            <person name="Lee J.K."/>
            <person name="Choi D.G."/>
            <person name="Jeon C.O."/>
        </authorList>
    </citation>
    <scope>NUCLEOTIDE SEQUENCE</scope>
    <source>
        <strain evidence="7">BL</strain>
    </source>
</reference>
<protein>
    <recommendedName>
        <fullName evidence="5">Pectinesterase</fullName>
        <ecNumber evidence="5">3.1.1.11</ecNumber>
    </recommendedName>
</protein>
<evidence type="ECO:0000256" key="2">
    <source>
        <dbReference type="ARBA" id="ARBA00022801"/>
    </source>
</evidence>
<dbReference type="GO" id="GO:0009279">
    <property type="term" value="C:cell outer membrane"/>
    <property type="evidence" value="ECO:0007669"/>
    <property type="project" value="TreeGrafter"/>
</dbReference>
<evidence type="ECO:0000259" key="6">
    <source>
        <dbReference type="Pfam" id="PF01095"/>
    </source>
</evidence>
<dbReference type="GO" id="GO:0042545">
    <property type="term" value="P:cell wall modification"/>
    <property type="evidence" value="ECO:0007669"/>
    <property type="project" value="UniProtKB-UniRule"/>
</dbReference>
<keyword evidence="5" id="KW-0732">Signal</keyword>
<dbReference type="EMBL" id="JAOVZO020000023">
    <property type="protein sequence ID" value="MDC8015928.1"/>
    <property type="molecule type" value="Genomic_DNA"/>
</dbReference>
<feature type="chain" id="PRO_5041012383" description="Pectinesterase" evidence="5">
    <location>
        <begin position="21"/>
        <end position="364"/>
    </location>
</feature>
<feature type="signal peptide" evidence="5">
    <location>
        <begin position="1"/>
        <end position="20"/>
    </location>
</feature>
<dbReference type="InterPro" id="IPR000070">
    <property type="entry name" value="Pectinesterase_cat"/>
</dbReference>
<evidence type="ECO:0000256" key="4">
    <source>
        <dbReference type="PROSITE-ProRule" id="PRU10040"/>
    </source>
</evidence>
<dbReference type="Proteomes" id="UP001139971">
    <property type="component" value="Unassembled WGS sequence"/>
</dbReference>
<dbReference type="GO" id="GO:0030599">
    <property type="term" value="F:pectinesterase activity"/>
    <property type="evidence" value="ECO:0007669"/>
    <property type="project" value="UniProtKB-UniRule"/>
</dbReference>
<comment type="catalytic activity">
    <reaction evidence="5">
        <text>[(1-&gt;4)-alpha-D-galacturonosyl methyl ester](n) + n H2O = [(1-&gt;4)-alpha-D-galacturonosyl](n) + n methanol + n H(+)</text>
        <dbReference type="Rhea" id="RHEA:22380"/>
        <dbReference type="Rhea" id="RHEA-COMP:14570"/>
        <dbReference type="Rhea" id="RHEA-COMP:14573"/>
        <dbReference type="ChEBI" id="CHEBI:15377"/>
        <dbReference type="ChEBI" id="CHEBI:15378"/>
        <dbReference type="ChEBI" id="CHEBI:17790"/>
        <dbReference type="ChEBI" id="CHEBI:140522"/>
        <dbReference type="ChEBI" id="CHEBI:140523"/>
        <dbReference type="EC" id="3.1.1.11"/>
    </reaction>
</comment>